<dbReference type="InterPro" id="IPR036884">
    <property type="entry name" value="2Fe-2S-bd_dom_sf"/>
</dbReference>
<dbReference type="InterPro" id="IPR001041">
    <property type="entry name" value="2Fe-2S_ferredoxin-type"/>
</dbReference>
<dbReference type="InterPro" id="IPR006058">
    <property type="entry name" value="2Fe2S_fd_BS"/>
</dbReference>
<dbReference type="Gene3D" id="3.10.20.30">
    <property type="match status" value="1"/>
</dbReference>
<keyword evidence="4" id="KW-0408">Iron</keyword>
<dbReference type="PANTHER" id="PTHR44379">
    <property type="entry name" value="OXIDOREDUCTASE WITH IRON-SULFUR SUBUNIT"/>
    <property type="match status" value="1"/>
</dbReference>
<dbReference type="Pfam" id="PF01799">
    <property type="entry name" value="Fer2_2"/>
    <property type="match status" value="1"/>
</dbReference>
<evidence type="ECO:0000256" key="3">
    <source>
        <dbReference type="ARBA" id="ARBA00023002"/>
    </source>
</evidence>
<organism evidence="7">
    <name type="scientific">Desulfovibrio sp. U5L</name>
    <dbReference type="NCBI Taxonomy" id="596152"/>
    <lineage>
        <taxon>Bacteria</taxon>
        <taxon>Pseudomonadati</taxon>
        <taxon>Thermodesulfobacteriota</taxon>
        <taxon>Desulfovibrionia</taxon>
        <taxon>Desulfovibrionales</taxon>
        <taxon>Desulfovibrionaceae</taxon>
        <taxon>Desulfovibrio</taxon>
    </lineage>
</organism>
<reference evidence="7" key="1">
    <citation type="submission" date="2011-11" db="EMBL/GenBank/DDBJ databases">
        <title>Improved High-Quality Draft sequence of Desulfovibrio sp. U5L.</title>
        <authorList>
            <consortium name="US DOE Joint Genome Institute"/>
            <person name="Lucas S."/>
            <person name="Han J."/>
            <person name="Lapidus A."/>
            <person name="Cheng J.-F."/>
            <person name="Goodwin L."/>
            <person name="Pitluck S."/>
            <person name="Peters L."/>
            <person name="Ovchinnikova G."/>
            <person name="Held B."/>
            <person name="Detter J.C."/>
            <person name="Han C."/>
            <person name="Tapia R."/>
            <person name="Land M."/>
            <person name="Hauser L."/>
            <person name="Kyrpides N."/>
            <person name="Ivanova N."/>
            <person name="Pagani I."/>
            <person name="Gabster J."/>
            <person name="Walker C."/>
            <person name="Stolyar S."/>
            <person name="Stahl D."/>
            <person name="Arkin A."/>
            <person name="Dehal P."/>
            <person name="Hazen T."/>
            <person name="Woyke T."/>
        </authorList>
    </citation>
    <scope>NUCLEOTIDE SEQUENCE [LARGE SCALE GENOMIC DNA]</scope>
    <source>
        <strain evidence="7">U5L</strain>
    </source>
</reference>
<dbReference type="eggNOG" id="COG2080">
    <property type="taxonomic scope" value="Bacteria"/>
</dbReference>
<evidence type="ECO:0000256" key="5">
    <source>
        <dbReference type="ARBA" id="ARBA00023014"/>
    </source>
</evidence>
<protein>
    <submittedName>
        <fullName evidence="7">Aerobic-type carbon monoxide dehydrogenase, small subunit CoxS/CutS-like protein</fullName>
    </submittedName>
</protein>
<dbReference type="HOGENOM" id="CLU_052511_1_2_7"/>
<dbReference type="STRING" id="596152.DesU5LDRAFT_2638"/>
<dbReference type="InterPro" id="IPR006311">
    <property type="entry name" value="TAT_signal"/>
</dbReference>
<dbReference type="SUPFAM" id="SSF47741">
    <property type="entry name" value="CO dehydrogenase ISP C-domain like"/>
    <property type="match status" value="1"/>
</dbReference>
<feature type="domain" description="2Fe-2S ferredoxin-type" evidence="6">
    <location>
        <begin position="55"/>
        <end position="131"/>
    </location>
</feature>
<dbReference type="SUPFAM" id="SSF54292">
    <property type="entry name" value="2Fe-2S ferredoxin-like"/>
    <property type="match status" value="1"/>
</dbReference>
<dbReference type="InterPro" id="IPR012675">
    <property type="entry name" value="Beta-grasp_dom_sf"/>
</dbReference>
<proteinExistence type="predicted"/>
<name>I2Q3D7_9BACT</name>
<dbReference type="InterPro" id="IPR051452">
    <property type="entry name" value="Diverse_Oxidoreductases"/>
</dbReference>
<evidence type="ECO:0000256" key="1">
    <source>
        <dbReference type="ARBA" id="ARBA00022714"/>
    </source>
</evidence>
<keyword evidence="1" id="KW-0001">2Fe-2S</keyword>
<keyword evidence="5" id="KW-0411">Iron-sulfur</keyword>
<evidence type="ECO:0000256" key="2">
    <source>
        <dbReference type="ARBA" id="ARBA00022723"/>
    </source>
</evidence>
<dbReference type="GO" id="GO:0046872">
    <property type="term" value="F:metal ion binding"/>
    <property type="evidence" value="ECO:0007669"/>
    <property type="project" value="UniProtKB-KW"/>
</dbReference>
<dbReference type="GO" id="GO:0051537">
    <property type="term" value="F:2 iron, 2 sulfur cluster binding"/>
    <property type="evidence" value="ECO:0007669"/>
    <property type="project" value="UniProtKB-KW"/>
</dbReference>
<dbReference type="EMBL" id="JH600068">
    <property type="protein sequence ID" value="EIG54293.1"/>
    <property type="molecule type" value="Genomic_DNA"/>
</dbReference>
<dbReference type="Gene3D" id="1.10.150.120">
    <property type="entry name" value="[2Fe-2S]-binding domain"/>
    <property type="match status" value="1"/>
</dbReference>
<dbReference type="GO" id="GO:0016491">
    <property type="term" value="F:oxidoreductase activity"/>
    <property type="evidence" value="ECO:0007669"/>
    <property type="project" value="UniProtKB-KW"/>
</dbReference>
<keyword evidence="3" id="KW-0560">Oxidoreductase</keyword>
<dbReference type="PANTHER" id="PTHR44379:SF5">
    <property type="entry name" value="OXIDOREDUCTASE WITH IRON-SULFUR SUBUNIT"/>
    <property type="match status" value="1"/>
</dbReference>
<sequence length="210" mass="22156">MSDATSPVNDAPRQGLTRRQFIKSVIAAGAVSAAGHLIPGLALAGGKAGPAGVERLLTLSVNGQKRPVDVLPQETLAQTLRNKLGLTGLKIGCDRAECGACTVLVDGVPQYSCSVLTHSVRDRKIVTIEGLAAPDGRLHPLQQGVLDEQGFQCGYCAPGFLMATLGYLQTNPTPSREELARGVSGNLCRCQDYDKILTGLLRGAEYMRKG</sequence>
<dbReference type="PROSITE" id="PS51085">
    <property type="entry name" value="2FE2S_FER_2"/>
    <property type="match status" value="1"/>
</dbReference>
<dbReference type="InterPro" id="IPR036010">
    <property type="entry name" value="2Fe-2S_ferredoxin-like_sf"/>
</dbReference>
<gene>
    <name evidence="7" type="ORF">DesU5LDRAFT_2638</name>
</gene>
<accession>I2Q3D7</accession>
<evidence type="ECO:0000259" key="6">
    <source>
        <dbReference type="PROSITE" id="PS51085"/>
    </source>
</evidence>
<evidence type="ECO:0000256" key="4">
    <source>
        <dbReference type="ARBA" id="ARBA00023004"/>
    </source>
</evidence>
<dbReference type="InterPro" id="IPR002888">
    <property type="entry name" value="2Fe-2S-bd"/>
</dbReference>
<dbReference type="PROSITE" id="PS51318">
    <property type="entry name" value="TAT"/>
    <property type="match status" value="1"/>
</dbReference>
<dbReference type="OrthoDB" id="9775084at2"/>
<dbReference type="PROSITE" id="PS00197">
    <property type="entry name" value="2FE2S_FER_1"/>
    <property type="match status" value="1"/>
</dbReference>
<evidence type="ECO:0000313" key="7">
    <source>
        <dbReference type="EMBL" id="EIG54293.1"/>
    </source>
</evidence>
<dbReference type="Pfam" id="PF00111">
    <property type="entry name" value="Fer2"/>
    <property type="match status" value="1"/>
</dbReference>
<dbReference type="AlphaFoldDB" id="I2Q3D7"/>
<keyword evidence="2" id="KW-0479">Metal-binding</keyword>